<dbReference type="EMBL" id="JARKIK010000019">
    <property type="protein sequence ID" value="KAK8745269.1"/>
    <property type="molecule type" value="Genomic_DNA"/>
</dbReference>
<feature type="domain" description="Ig-like" evidence="3">
    <location>
        <begin position="109"/>
        <end position="208"/>
    </location>
</feature>
<dbReference type="InterPro" id="IPR003599">
    <property type="entry name" value="Ig_sub"/>
</dbReference>
<dbReference type="Gene3D" id="2.60.40.10">
    <property type="entry name" value="Immunoglobulins"/>
    <property type="match status" value="2"/>
</dbReference>
<comment type="caution">
    <text evidence="4">The sequence shown here is derived from an EMBL/GenBank/DDBJ whole genome shotgun (WGS) entry which is preliminary data.</text>
</comment>
<evidence type="ECO:0000313" key="4">
    <source>
        <dbReference type="EMBL" id="KAK8745269.1"/>
    </source>
</evidence>
<dbReference type="SMART" id="SM00409">
    <property type="entry name" value="IG"/>
    <property type="match status" value="2"/>
</dbReference>
<name>A0AAW0XXT8_CHEQU</name>
<dbReference type="AlphaFoldDB" id="A0AAW0XXT8"/>
<protein>
    <recommendedName>
        <fullName evidence="3">Ig-like domain-containing protein</fullName>
    </recommendedName>
</protein>
<reference evidence="4 5" key="1">
    <citation type="journal article" date="2024" name="BMC Genomics">
        <title>Genome assembly of redclaw crayfish (Cherax quadricarinatus) provides insights into its immune adaptation and hypoxia tolerance.</title>
        <authorList>
            <person name="Liu Z."/>
            <person name="Zheng J."/>
            <person name="Li H."/>
            <person name="Fang K."/>
            <person name="Wang S."/>
            <person name="He J."/>
            <person name="Zhou D."/>
            <person name="Weng S."/>
            <person name="Chi M."/>
            <person name="Gu Z."/>
            <person name="He J."/>
            <person name="Li F."/>
            <person name="Wang M."/>
        </authorList>
    </citation>
    <scope>NUCLEOTIDE SEQUENCE [LARGE SCALE GENOMIC DNA]</scope>
    <source>
        <strain evidence="4">ZL_2023a</strain>
    </source>
</reference>
<dbReference type="SUPFAM" id="SSF48726">
    <property type="entry name" value="Immunoglobulin"/>
    <property type="match status" value="1"/>
</dbReference>
<dbReference type="Proteomes" id="UP001445076">
    <property type="component" value="Unassembled WGS sequence"/>
</dbReference>
<organism evidence="4 5">
    <name type="scientific">Cherax quadricarinatus</name>
    <name type="common">Australian red claw crayfish</name>
    <dbReference type="NCBI Taxonomy" id="27406"/>
    <lineage>
        <taxon>Eukaryota</taxon>
        <taxon>Metazoa</taxon>
        <taxon>Ecdysozoa</taxon>
        <taxon>Arthropoda</taxon>
        <taxon>Crustacea</taxon>
        <taxon>Multicrustacea</taxon>
        <taxon>Malacostraca</taxon>
        <taxon>Eumalacostraca</taxon>
        <taxon>Eucarida</taxon>
        <taxon>Decapoda</taxon>
        <taxon>Pleocyemata</taxon>
        <taxon>Astacidea</taxon>
        <taxon>Parastacoidea</taxon>
        <taxon>Parastacidae</taxon>
        <taxon>Cherax</taxon>
    </lineage>
</organism>
<dbReference type="InterPro" id="IPR007110">
    <property type="entry name" value="Ig-like_dom"/>
</dbReference>
<dbReference type="PANTHER" id="PTHR44170">
    <property type="entry name" value="PROTEIN SIDEKICK"/>
    <property type="match status" value="1"/>
</dbReference>
<keyword evidence="5" id="KW-1185">Reference proteome</keyword>
<accession>A0AAW0XXT8</accession>
<keyword evidence="1" id="KW-0677">Repeat</keyword>
<evidence type="ECO:0000256" key="2">
    <source>
        <dbReference type="ARBA" id="ARBA00023157"/>
    </source>
</evidence>
<proteinExistence type="predicted"/>
<evidence type="ECO:0000259" key="3">
    <source>
        <dbReference type="PROSITE" id="PS50835"/>
    </source>
</evidence>
<evidence type="ECO:0000256" key="1">
    <source>
        <dbReference type="ARBA" id="ARBA00022737"/>
    </source>
</evidence>
<dbReference type="PROSITE" id="PS50835">
    <property type="entry name" value="IG_LIKE"/>
    <property type="match status" value="2"/>
</dbReference>
<dbReference type="InterPro" id="IPR013783">
    <property type="entry name" value="Ig-like_fold"/>
</dbReference>
<dbReference type="PANTHER" id="PTHR44170:SF56">
    <property type="entry name" value="FIBRONECTIN TYPE-III DOMAIN-CONTAINING PROTEIN"/>
    <property type="match status" value="1"/>
</dbReference>
<feature type="non-terminal residue" evidence="4">
    <location>
        <position position="222"/>
    </location>
</feature>
<keyword evidence="2" id="KW-1015">Disulfide bond</keyword>
<evidence type="ECO:0000313" key="5">
    <source>
        <dbReference type="Proteomes" id="UP001445076"/>
    </source>
</evidence>
<dbReference type="GO" id="GO:0098609">
    <property type="term" value="P:cell-cell adhesion"/>
    <property type="evidence" value="ECO:0007669"/>
    <property type="project" value="TreeGrafter"/>
</dbReference>
<feature type="domain" description="Ig-like" evidence="3">
    <location>
        <begin position="13"/>
        <end position="105"/>
    </location>
</feature>
<dbReference type="InterPro" id="IPR036179">
    <property type="entry name" value="Ig-like_dom_sf"/>
</dbReference>
<sequence>MWSVGVRGRSSGPLLVLEPPSRTYLTNSTGVKLRCAALGSPTPTITWTGASGEAVQSQPGLREVLPDGSLWLPGVAGSGRVPRSMYRCKATNHIGTVISRATTLTTVVPSEVSVRAEASRVGVGGVGVVRCQVGGPVSGGWTVASWLLQETPSATPLPIPDAGRYVYGSDRTLYVQEVTHADAHAFFLCRIRHRAAHTPITSTPTSLTVLAAPLMDSPPRLD</sequence>
<gene>
    <name evidence="4" type="ORF">OTU49_000100</name>
</gene>